<sequence length="647" mass="73437">MAFLKFNKSELVNLEYSLKREILSASKTGAYCNTSIVACNTRRYHGLLAVPVDNLGGGKYVLLSALDESLVMNGRQFNLGIHCYGDVYEPRGHKYIIDFDADPEPKITYKVGEILFTKTILMAPDSDQVLIRYDLLAAPSKTTLILKPFLAFRSVHSLTHQNPEADTQYRDVDGGVSFRLYDGFPELNLQLSAKAPFKYMPYWYNGITYSDELRRGFECKEDLFVPGTFVTELKPGDSIVFSASVNTENPKQLKRKFTDTVRKHSEIRGYHDLLVHDADLLKCTRNGHERINAGFSWLETGLLRETIESLPGLTLYAGDKGKEFEEILDNLVAEEQDRLLRRTTQVEAPLRLTDTIQQYIHYSGEEKRIWEKYGKLLKNIIDSYAPGKRNEITMHPNGLLWAQMDRVALSWMNAYVDGYPVTERAGYQVETNAFWYNALCFALDMEQKYGAKKSAFAARWSHVRELVAQNFQPAFWNPEAGYLADYVDNGGQNMDVRPNQLFAVCLDYSPVDDEVKAAVISVINNELVTSRGIRTLSPRNPKYRGVYEGSQRDRDLAYHQGCAFPSLLGPYIDCCFKVMLGSSFYKKAEYLTEGFYADINKHGVGAFSELYDGDPPHEAHGAISSACSTAALLRVDYLMKKYKEVKK</sequence>
<dbReference type="InterPro" id="IPR024742">
    <property type="entry name" value="Glycogen_debranch_N"/>
</dbReference>
<dbReference type="SUPFAM" id="SSF48208">
    <property type="entry name" value="Six-hairpin glycosidases"/>
    <property type="match status" value="1"/>
</dbReference>
<dbReference type="Pfam" id="PF12439">
    <property type="entry name" value="GDE_N"/>
    <property type="match status" value="1"/>
</dbReference>
<evidence type="ECO:0000313" key="3">
    <source>
        <dbReference type="EMBL" id="MBO8453323.1"/>
    </source>
</evidence>
<proteinExistence type="predicted"/>
<evidence type="ECO:0000259" key="1">
    <source>
        <dbReference type="Pfam" id="PF06202"/>
    </source>
</evidence>
<dbReference type="InterPro" id="IPR010401">
    <property type="entry name" value="AGL/Gdb1"/>
</dbReference>
<dbReference type="Gene3D" id="1.50.10.10">
    <property type="match status" value="1"/>
</dbReference>
<dbReference type="GO" id="GO:0004134">
    <property type="term" value="F:4-alpha-glucanotransferase activity"/>
    <property type="evidence" value="ECO:0007669"/>
    <property type="project" value="InterPro"/>
</dbReference>
<dbReference type="InterPro" id="IPR032790">
    <property type="entry name" value="GDE_C"/>
</dbReference>
<evidence type="ECO:0000259" key="2">
    <source>
        <dbReference type="Pfam" id="PF12439"/>
    </source>
</evidence>
<accession>A0A940IFV2</accession>
<name>A0A940IFV2_9BACT</name>
<evidence type="ECO:0000313" key="4">
    <source>
        <dbReference type="Proteomes" id="UP000771749"/>
    </source>
</evidence>
<dbReference type="PANTHER" id="PTHR10569:SF2">
    <property type="entry name" value="GLYCOGEN DEBRANCHING ENZYME"/>
    <property type="match status" value="1"/>
</dbReference>
<reference evidence="3" key="1">
    <citation type="submission" date="2020-10" db="EMBL/GenBank/DDBJ databases">
        <authorList>
            <person name="Gilroy R."/>
        </authorList>
    </citation>
    <scope>NUCLEOTIDE SEQUENCE</scope>
    <source>
        <strain evidence="3">F1-3629</strain>
    </source>
</reference>
<comment type="caution">
    <text evidence="3">The sequence shown here is derived from an EMBL/GenBank/DDBJ whole genome shotgun (WGS) entry which is preliminary data.</text>
</comment>
<dbReference type="AlphaFoldDB" id="A0A940IFV2"/>
<dbReference type="PANTHER" id="PTHR10569">
    <property type="entry name" value="GLYCOGEN DEBRANCHING ENZYME"/>
    <property type="match status" value="1"/>
</dbReference>
<dbReference type="InterPro" id="IPR008928">
    <property type="entry name" value="6-hairpin_glycosidase_sf"/>
</dbReference>
<gene>
    <name evidence="3" type="ORF">IAC07_01200</name>
</gene>
<feature type="domain" description="Glycogen debranching enzyme C-terminal" evidence="1">
    <location>
        <begin position="284"/>
        <end position="634"/>
    </location>
</feature>
<protein>
    <submittedName>
        <fullName evidence="3">Glycogen debranching enzyme N-terminal domain-containing protein</fullName>
    </submittedName>
</protein>
<organism evidence="3 4">
    <name type="scientific">Candidatus Cryptobacteroides gallistercoris</name>
    <dbReference type="NCBI Taxonomy" id="2840765"/>
    <lineage>
        <taxon>Bacteria</taxon>
        <taxon>Pseudomonadati</taxon>
        <taxon>Bacteroidota</taxon>
        <taxon>Bacteroidia</taxon>
        <taxon>Bacteroidales</taxon>
        <taxon>Candidatus Cryptobacteroides</taxon>
    </lineage>
</organism>
<dbReference type="GO" id="GO:0005980">
    <property type="term" value="P:glycogen catabolic process"/>
    <property type="evidence" value="ECO:0007669"/>
    <property type="project" value="InterPro"/>
</dbReference>
<dbReference type="Proteomes" id="UP000771749">
    <property type="component" value="Unassembled WGS sequence"/>
</dbReference>
<dbReference type="InterPro" id="IPR012341">
    <property type="entry name" value="6hp_glycosidase-like_sf"/>
</dbReference>
<feature type="domain" description="Glycogen debranching enzyme bacterial and archaeal type N-terminal" evidence="2">
    <location>
        <begin position="20"/>
        <end position="239"/>
    </location>
</feature>
<dbReference type="Pfam" id="PF06202">
    <property type="entry name" value="GDE_C"/>
    <property type="match status" value="1"/>
</dbReference>
<reference evidence="3" key="2">
    <citation type="journal article" date="2021" name="PeerJ">
        <title>Extensive microbial diversity within the chicken gut microbiome revealed by metagenomics and culture.</title>
        <authorList>
            <person name="Gilroy R."/>
            <person name="Ravi A."/>
            <person name="Getino M."/>
            <person name="Pursley I."/>
            <person name="Horton D.L."/>
            <person name="Alikhan N.F."/>
            <person name="Baker D."/>
            <person name="Gharbi K."/>
            <person name="Hall N."/>
            <person name="Watson M."/>
            <person name="Adriaenssens E.M."/>
            <person name="Foster-Nyarko E."/>
            <person name="Jarju S."/>
            <person name="Secka A."/>
            <person name="Antonio M."/>
            <person name="Oren A."/>
            <person name="Chaudhuri R.R."/>
            <person name="La Ragione R."/>
            <person name="Hildebrand F."/>
            <person name="Pallen M.J."/>
        </authorList>
    </citation>
    <scope>NUCLEOTIDE SEQUENCE</scope>
    <source>
        <strain evidence="3">F1-3629</strain>
    </source>
</reference>
<dbReference type="GO" id="GO:0004135">
    <property type="term" value="F:amylo-alpha-1,6-glucosidase activity"/>
    <property type="evidence" value="ECO:0007669"/>
    <property type="project" value="InterPro"/>
</dbReference>
<dbReference type="EMBL" id="JADIMJ010000020">
    <property type="protein sequence ID" value="MBO8453323.1"/>
    <property type="molecule type" value="Genomic_DNA"/>
</dbReference>